<evidence type="ECO:0000256" key="1">
    <source>
        <dbReference type="ARBA" id="ARBA00022500"/>
    </source>
</evidence>
<dbReference type="EMBL" id="AFHG01000028">
    <property type="protein sequence ID" value="EGK73426.1"/>
    <property type="molecule type" value="Genomic_DNA"/>
</dbReference>
<dbReference type="RefSeq" id="WP_008057644.1">
    <property type="nucleotide sequence ID" value="NZ_AFHG01000028.1"/>
</dbReference>
<sequence length="205" mass="21773">MSLNLLTEEQNEALQEIANIGMGRAGRSIAGVFDEFVELSVPRVREAGLDRLPAAVADLIPDETLTAVRQGFFGRVRGEAIVVFGITGCRDLAGLMGYGSALEDCEEDELLLDVSNVIVSACLGGIAEQLNADVCFSAPSVLASHVPPAGLFDRTSAAPADTGALIVEVNFRLERHSFACSLLMMLPADSMGAIRRALDDFLANF</sequence>
<keyword evidence="1" id="KW-0145">Chemotaxis</keyword>
<name>F5R7C3_METUF</name>
<comment type="caution">
    <text evidence="2">The sequence shown here is derived from an EMBL/GenBank/DDBJ whole genome shotgun (WGS) entry which is preliminary data.</text>
</comment>
<dbReference type="GO" id="GO:0006935">
    <property type="term" value="P:chemotaxis"/>
    <property type="evidence" value="ECO:0007669"/>
    <property type="project" value="UniProtKB-KW"/>
</dbReference>
<dbReference type="InterPro" id="IPR028976">
    <property type="entry name" value="CheC-like_sf"/>
</dbReference>
<keyword evidence="3" id="KW-1185">Reference proteome</keyword>
<dbReference type="SUPFAM" id="SSF103039">
    <property type="entry name" value="CheC-like"/>
    <property type="match status" value="1"/>
</dbReference>
<dbReference type="OrthoDB" id="281471at2"/>
<evidence type="ECO:0000313" key="3">
    <source>
        <dbReference type="Proteomes" id="UP000005019"/>
    </source>
</evidence>
<gene>
    <name evidence="2" type="ORF">METUNv1_00053</name>
</gene>
<dbReference type="Proteomes" id="UP000005019">
    <property type="component" value="Unassembled WGS sequence"/>
</dbReference>
<proteinExistence type="predicted"/>
<dbReference type="CDD" id="cd17910">
    <property type="entry name" value="CheC_ClassII"/>
    <property type="match status" value="1"/>
</dbReference>
<protein>
    <submittedName>
        <fullName evidence="2">CheC, inhibitor of MCP methylation</fullName>
    </submittedName>
</protein>
<reference evidence="2 3" key="1">
    <citation type="journal article" date="2011" name="J. Bacteriol.">
        <title>Genome sequence of Methyloversatilis universalis FAM5T, a methylotrophic representative of the order Rhodocyclales.</title>
        <authorList>
            <person name="Kittichotirat W."/>
            <person name="Good N.M."/>
            <person name="Hall R."/>
            <person name="Bringel F."/>
            <person name="Lajus A."/>
            <person name="Medigue C."/>
            <person name="Smalley N.E."/>
            <person name="Beck D."/>
            <person name="Bumgarner R."/>
            <person name="Vuilleumier S."/>
            <person name="Kalyuzhnaya M.G."/>
        </authorList>
    </citation>
    <scope>NUCLEOTIDE SEQUENCE [LARGE SCALE GENOMIC DNA]</scope>
    <source>
        <strain evidence="3">ATCC BAA-1314 / JCM 13912 / FAM5</strain>
    </source>
</reference>
<accession>F5R7C3</accession>
<dbReference type="eggNOG" id="COG1776">
    <property type="taxonomic scope" value="Bacteria"/>
</dbReference>
<dbReference type="Gene3D" id="3.40.1550.10">
    <property type="entry name" value="CheC-like"/>
    <property type="match status" value="1"/>
</dbReference>
<organism evidence="2 3">
    <name type="scientific">Methyloversatilis universalis (strain ATCC BAA-1314 / DSM 25237 / JCM 13912 / CCUG 52030 / FAM5)</name>
    <dbReference type="NCBI Taxonomy" id="1000565"/>
    <lineage>
        <taxon>Bacteria</taxon>
        <taxon>Pseudomonadati</taxon>
        <taxon>Pseudomonadota</taxon>
        <taxon>Betaproteobacteria</taxon>
        <taxon>Nitrosomonadales</taxon>
        <taxon>Sterolibacteriaceae</taxon>
        <taxon>Methyloversatilis</taxon>
    </lineage>
</organism>
<evidence type="ECO:0000313" key="2">
    <source>
        <dbReference type="EMBL" id="EGK73426.1"/>
    </source>
</evidence>
<dbReference type="AlphaFoldDB" id="F5R7C3"/>
<dbReference type="STRING" id="1000565.METUNv1_00053"/>